<proteinExistence type="predicted"/>
<dbReference type="Proteomes" id="UP000238325">
    <property type="component" value="Unassembled WGS sequence"/>
</dbReference>
<evidence type="ECO:0000313" key="2">
    <source>
        <dbReference type="EMBL" id="PRB80794.1"/>
    </source>
</evidence>
<comment type="caution">
    <text evidence="2">The sequence shown here is derived from an EMBL/GenBank/DDBJ whole genome shotgun (WGS) entry which is preliminary data.</text>
</comment>
<sequence>MSISRQQGVVNTYQTMPDPTTSAKEEPLTADNKNKTTVINTNLTSKTTTHQNIDEEALDINKTVIDVSLPKIKN</sequence>
<organism evidence="2 5">
    <name type="scientific">Chryseobacterium culicis</name>
    <dbReference type="NCBI Taxonomy" id="680127"/>
    <lineage>
        <taxon>Bacteria</taxon>
        <taxon>Pseudomonadati</taxon>
        <taxon>Bacteroidota</taxon>
        <taxon>Flavobacteriia</taxon>
        <taxon>Flavobacteriales</taxon>
        <taxon>Weeksellaceae</taxon>
        <taxon>Chryseobacterium group</taxon>
        <taxon>Chryseobacterium</taxon>
    </lineage>
</organism>
<dbReference type="EMBL" id="PCPH01000008">
    <property type="protein sequence ID" value="PRB87643.1"/>
    <property type="molecule type" value="Genomic_DNA"/>
</dbReference>
<feature type="region of interest" description="Disordered" evidence="1">
    <location>
        <begin position="1"/>
        <end position="35"/>
    </location>
</feature>
<accession>A0A2S9CJT8</accession>
<keyword evidence="4" id="KW-1185">Reference proteome</keyword>
<dbReference type="AlphaFoldDB" id="A0A2S9CJT8"/>
<gene>
    <name evidence="2" type="ORF">CQ022_21605</name>
    <name evidence="3" type="ORF">CQ033_21610</name>
</gene>
<dbReference type="Proteomes" id="UP000238534">
    <property type="component" value="Unassembled WGS sequence"/>
</dbReference>
<feature type="compositionally biased region" description="Polar residues" evidence="1">
    <location>
        <begin position="1"/>
        <end position="22"/>
    </location>
</feature>
<protein>
    <submittedName>
        <fullName evidence="2">Uncharacterized protein</fullName>
    </submittedName>
</protein>
<reference evidence="4 5" key="1">
    <citation type="submission" date="2017-09" db="EMBL/GenBank/DDBJ databases">
        <title>Genomic, metabolic, and phenotypic characteristics of bacterial isolates from the natural microbiome of the model nematode Caenorhabditis elegans.</title>
        <authorList>
            <person name="Zimmermann J."/>
            <person name="Obeng N."/>
            <person name="Yang W."/>
            <person name="Obeng O."/>
            <person name="Kissoyan K."/>
            <person name="Pees B."/>
            <person name="Dirksen P."/>
            <person name="Hoppner M."/>
            <person name="Franke A."/>
            <person name="Rosenstiel P."/>
            <person name="Leippe M."/>
            <person name="Dierking K."/>
            <person name="Kaleta C."/>
            <person name="Schulenburg H."/>
        </authorList>
    </citation>
    <scope>NUCLEOTIDE SEQUENCE [LARGE SCALE GENOMIC DNA]</scope>
    <source>
        <strain evidence="2 5">MYb25</strain>
        <strain evidence="3 4">MYb44</strain>
    </source>
</reference>
<evidence type="ECO:0000313" key="3">
    <source>
        <dbReference type="EMBL" id="PRB87643.1"/>
    </source>
</evidence>
<name>A0A2S9CJT8_CHRCI</name>
<dbReference type="EMBL" id="PCPP01000006">
    <property type="protein sequence ID" value="PRB80794.1"/>
    <property type="molecule type" value="Genomic_DNA"/>
</dbReference>
<evidence type="ECO:0000313" key="4">
    <source>
        <dbReference type="Proteomes" id="UP000238325"/>
    </source>
</evidence>
<evidence type="ECO:0000313" key="5">
    <source>
        <dbReference type="Proteomes" id="UP000238534"/>
    </source>
</evidence>
<evidence type="ECO:0000256" key="1">
    <source>
        <dbReference type="SAM" id="MobiDB-lite"/>
    </source>
</evidence>